<dbReference type="InterPro" id="IPR010264">
    <property type="entry name" value="Self-incomp_S1"/>
</dbReference>
<dbReference type="RefSeq" id="XP_010451200.1">
    <property type="nucleotide sequence ID" value="XM_010452898.1"/>
</dbReference>
<accession>A0ABM0V5R3</accession>
<keyword evidence="4 6" id="KW-0964">Secreted</keyword>
<feature type="signal peptide" evidence="6">
    <location>
        <begin position="1"/>
        <end position="26"/>
    </location>
</feature>
<feature type="chain" id="PRO_5044949598" description="S-protein homolog" evidence="6">
    <location>
        <begin position="27"/>
        <end position="135"/>
    </location>
</feature>
<reference evidence="8" key="2">
    <citation type="submission" date="2025-08" db="UniProtKB">
        <authorList>
            <consortium name="RefSeq"/>
        </authorList>
    </citation>
    <scope>IDENTIFICATION</scope>
    <source>
        <tissue evidence="8">Leaf</tissue>
    </source>
</reference>
<proteinExistence type="inferred from homology"/>
<dbReference type="Pfam" id="PF05938">
    <property type="entry name" value="Self-incomp_S1"/>
    <property type="match status" value="1"/>
</dbReference>
<keyword evidence="5 6" id="KW-0732">Signal</keyword>
<evidence type="ECO:0000313" key="8">
    <source>
        <dbReference type="RefSeq" id="XP_010451200.1"/>
    </source>
</evidence>
<gene>
    <name evidence="8" type="primary">LOC104733314</name>
</gene>
<evidence type="ECO:0000256" key="2">
    <source>
        <dbReference type="ARBA" id="ARBA00005581"/>
    </source>
</evidence>
<comment type="similarity">
    <text evidence="2 6">Belongs to the plant self-incompatibility (S1) protein family.</text>
</comment>
<dbReference type="PANTHER" id="PTHR31232:SF163">
    <property type="entry name" value="S-PROTEIN HOMOLOG 18-RELATED"/>
    <property type="match status" value="1"/>
</dbReference>
<sequence>MCGSYTFNILFSVIFMVILFGCLCEARVHVNVDIINNIDPNVQLGLHCKSKHKDLGSQSLAPGKHWGFIEGINAWETTLFFCHFEWGSQSKWFDILVTKRDQYVCKRHSCVWSIRHDGPCRLTGREKCYHWRDNI</sequence>
<evidence type="ECO:0000256" key="6">
    <source>
        <dbReference type="RuleBase" id="RU367044"/>
    </source>
</evidence>
<comment type="subcellular location">
    <subcellularLocation>
        <location evidence="1 6">Secreted</location>
    </subcellularLocation>
</comment>
<name>A0ABM0V5R3_CAMSA</name>
<dbReference type="Proteomes" id="UP000694864">
    <property type="component" value="Chromosome 12"/>
</dbReference>
<evidence type="ECO:0000256" key="4">
    <source>
        <dbReference type="ARBA" id="ARBA00022525"/>
    </source>
</evidence>
<evidence type="ECO:0000256" key="3">
    <source>
        <dbReference type="ARBA" id="ARBA00022471"/>
    </source>
</evidence>
<organism evidence="7 8">
    <name type="scientific">Camelina sativa</name>
    <name type="common">False flax</name>
    <name type="synonym">Myagrum sativum</name>
    <dbReference type="NCBI Taxonomy" id="90675"/>
    <lineage>
        <taxon>Eukaryota</taxon>
        <taxon>Viridiplantae</taxon>
        <taxon>Streptophyta</taxon>
        <taxon>Embryophyta</taxon>
        <taxon>Tracheophyta</taxon>
        <taxon>Spermatophyta</taxon>
        <taxon>Magnoliopsida</taxon>
        <taxon>eudicotyledons</taxon>
        <taxon>Gunneridae</taxon>
        <taxon>Pentapetalae</taxon>
        <taxon>rosids</taxon>
        <taxon>malvids</taxon>
        <taxon>Brassicales</taxon>
        <taxon>Brassicaceae</taxon>
        <taxon>Camelineae</taxon>
        <taxon>Camelina</taxon>
    </lineage>
</organism>
<evidence type="ECO:0000313" key="7">
    <source>
        <dbReference type="Proteomes" id="UP000694864"/>
    </source>
</evidence>
<keyword evidence="7" id="KW-1185">Reference proteome</keyword>
<reference evidence="7" key="1">
    <citation type="journal article" date="2014" name="Nat. Commun.">
        <title>The emerging biofuel crop Camelina sativa retains a highly undifferentiated hexaploid genome structure.</title>
        <authorList>
            <person name="Kagale S."/>
            <person name="Koh C."/>
            <person name="Nixon J."/>
            <person name="Bollina V."/>
            <person name="Clarke W.E."/>
            <person name="Tuteja R."/>
            <person name="Spillane C."/>
            <person name="Robinson S.J."/>
            <person name="Links M.G."/>
            <person name="Clarke C."/>
            <person name="Higgins E.E."/>
            <person name="Huebert T."/>
            <person name="Sharpe A.G."/>
            <person name="Parkin I.A."/>
        </authorList>
    </citation>
    <scope>NUCLEOTIDE SEQUENCE [LARGE SCALE GENOMIC DNA]</scope>
    <source>
        <strain evidence="7">cv. DH55</strain>
    </source>
</reference>
<keyword evidence="3 6" id="KW-0713">Self-incompatibility</keyword>
<evidence type="ECO:0000256" key="1">
    <source>
        <dbReference type="ARBA" id="ARBA00004613"/>
    </source>
</evidence>
<evidence type="ECO:0000256" key="5">
    <source>
        <dbReference type="ARBA" id="ARBA00022729"/>
    </source>
</evidence>
<dbReference type="GeneID" id="104733314"/>
<dbReference type="PANTHER" id="PTHR31232">
    <property type="match status" value="1"/>
</dbReference>
<protein>
    <recommendedName>
        <fullName evidence="6">S-protein homolog</fullName>
    </recommendedName>
</protein>